<proteinExistence type="predicted"/>
<dbReference type="OrthoDB" id="1150187at2"/>
<reference evidence="1 2" key="1">
    <citation type="submission" date="2018-05" db="EMBL/GenBank/DDBJ databases">
        <title>Complete genome sequence of Flagellimonas aquimarina ECD12 isolated from seaweed Ecklonia cava.</title>
        <authorList>
            <person name="Choi S."/>
            <person name="Seong C."/>
        </authorList>
    </citation>
    <scope>NUCLEOTIDE SEQUENCE [LARGE SCALE GENOMIC DNA]</scope>
    <source>
        <strain evidence="1 2">ECD12</strain>
    </source>
</reference>
<dbReference type="InterPro" id="IPR012505">
    <property type="entry name" value="YbbR"/>
</dbReference>
<dbReference type="AlphaFoldDB" id="A0A316KYJ2"/>
<dbReference type="Proteomes" id="UP000245762">
    <property type="component" value="Unassembled WGS sequence"/>
</dbReference>
<gene>
    <name evidence="1" type="ORF">DKG77_10315</name>
</gene>
<dbReference type="PANTHER" id="PTHR37804:SF1">
    <property type="entry name" value="CDAA REGULATORY PROTEIN CDAR"/>
    <property type="match status" value="1"/>
</dbReference>
<dbReference type="RefSeq" id="WP_109662724.1">
    <property type="nucleotide sequence ID" value="NZ_QGEG01000002.1"/>
</dbReference>
<sequence>MFKKVFGGLNKRKVKVFFLFLVCSFLAWFLSNLSEPYESRANFSLNYKNLPDTLLLGNNAINSIEAKLRASGFKFLYYNFVNKRVDVDLSEVMNESGNFTLTEDVLKKQMERQLSQSISLIDLDRDKLVVDLYQVASKEVPIKANLDLQFEQNYILQGEPLVTPNMVLVKGPKSEIDTLNVIYTSKIELANVSSDFSKDVLLVFPKNLSNSIFSINRTNVSGKVAKFSEKVFDVQIRVLNLPEGYQINTFPNSVSVLCKATIEQLKSITEKDFEVIADYKQLSGSNNNALFLEVTRKPEKVHGVRLLENKVNFVLEQK</sequence>
<dbReference type="InterPro" id="IPR053154">
    <property type="entry name" value="c-di-AMP_regulator"/>
</dbReference>
<evidence type="ECO:0000313" key="1">
    <source>
        <dbReference type="EMBL" id="PWL38641.1"/>
    </source>
</evidence>
<comment type="caution">
    <text evidence="1">The sequence shown here is derived from an EMBL/GenBank/DDBJ whole genome shotgun (WGS) entry which is preliminary data.</text>
</comment>
<dbReference type="Gene3D" id="2.170.120.30">
    <property type="match status" value="1"/>
</dbReference>
<keyword evidence="2" id="KW-1185">Reference proteome</keyword>
<evidence type="ECO:0008006" key="3">
    <source>
        <dbReference type="Google" id="ProtNLM"/>
    </source>
</evidence>
<protein>
    <recommendedName>
        <fullName evidence="3">YbbR-like domain-containing protein</fullName>
    </recommendedName>
</protein>
<accession>A0A316KYJ2</accession>
<dbReference type="PANTHER" id="PTHR37804">
    <property type="entry name" value="CDAA REGULATORY PROTEIN CDAR"/>
    <property type="match status" value="1"/>
</dbReference>
<organism evidence="1 2">
    <name type="scientific">Flagellimonas aquimarina</name>
    <dbReference type="NCBI Taxonomy" id="2201895"/>
    <lineage>
        <taxon>Bacteria</taxon>
        <taxon>Pseudomonadati</taxon>
        <taxon>Bacteroidota</taxon>
        <taxon>Flavobacteriia</taxon>
        <taxon>Flavobacteriales</taxon>
        <taxon>Flavobacteriaceae</taxon>
        <taxon>Flagellimonas</taxon>
    </lineage>
</organism>
<name>A0A316KYJ2_9FLAO</name>
<evidence type="ECO:0000313" key="2">
    <source>
        <dbReference type="Proteomes" id="UP000245762"/>
    </source>
</evidence>
<dbReference type="Gene3D" id="2.170.120.40">
    <property type="entry name" value="YbbR-like domain"/>
    <property type="match status" value="1"/>
</dbReference>
<dbReference type="Pfam" id="PF07949">
    <property type="entry name" value="YbbR"/>
    <property type="match status" value="1"/>
</dbReference>
<dbReference type="EMBL" id="QGEG01000002">
    <property type="protein sequence ID" value="PWL38641.1"/>
    <property type="molecule type" value="Genomic_DNA"/>
</dbReference>